<dbReference type="GO" id="GO:0009254">
    <property type="term" value="P:peptidoglycan turnover"/>
    <property type="evidence" value="ECO:0007669"/>
    <property type="project" value="InterPro"/>
</dbReference>
<dbReference type="CDD" id="cd22786">
    <property type="entry name" value="DPBB_YuiC-like"/>
    <property type="match status" value="1"/>
</dbReference>
<feature type="domain" description="G5" evidence="3">
    <location>
        <begin position="206"/>
        <end position="286"/>
    </location>
</feature>
<dbReference type="PROSITE" id="PS51109">
    <property type="entry name" value="G5"/>
    <property type="match status" value="1"/>
</dbReference>
<dbReference type="GO" id="GO:0004553">
    <property type="term" value="F:hydrolase activity, hydrolyzing O-glycosyl compounds"/>
    <property type="evidence" value="ECO:0007669"/>
    <property type="project" value="InterPro"/>
</dbReference>
<dbReference type="Proteomes" id="UP001205748">
    <property type="component" value="Unassembled WGS sequence"/>
</dbReference>
<dbReference type="EMBL" id="JANKAS010000016">
    <property type="protein sequence ID" value="MCR1899957.1"/>
    <property type="molecule type" value="Genomic_DNA"/>
</dbReference>
<dbReference type="InterPro" id="IPR007137">
    <property type="entry name" value="DUF348"/>
</dbReference>
<evidence type="ECO:0000259" key="3">
    <source>
        <dbReference type="PROSITE" id="PS51109"/>
    </source>
</evidence>
<gene>
    <name evidence="4" type="ORF">NSA47_13380</name>
</gene>
<dbReference type="InterPro" id="IPR010611">
    <property type="entry name" value="3D_dom"/>
</dbReference>
<dbReference type="Gene3D" id="2.40.40.10">
    <property type="entry name" value="RlpA-like domain"/>
    <property type="match status" value="1"/>
</dbReference>
<evidence type="ECO:0000313" key="5">
    <source>
        <dbReference type="Proteomes" id="UP001205748"/>
    </source>
</evidence>
<keyword evidence="5" id="KW-1185">Reference proteome</keyword>
<evidence type="ECO:0000256" key="2">
    <source>
        <dbReference type="SAM" id="MobiDB-lite"/>
    </source>
</evidence>
<dbReference type="SMART" id="SM01208">
    <property type="entry name" value="G5"/>
    <property type="match status" value="1"/>
</dbReference>
<name>A0AAE3L0H9_9FIRM</name>
<dbReference type="RefSeq" id="WP_257532802.1">
    <property type="nucleotide sequence ID" value="NZ_JANKAS010000016.1"/>
</dbReference>
<dbReference type="Pfam" id="PF03990">
    <property type="entry name" value="DUF348"/>
    <property type="match status" value="3"/>
</dbReference>
<accession>A0AAE3L0H9</accession>
<organism evidence="4 5">
    <name type="scientific">Irregularibacter muris</name>
    <dbReference type="NCBI Taxonomy" id="1796619"/>
    <lineage>
        <taxon>Bacteria</taxon>
        <taxon>Bacillati</taxon>
        <taxon>Bacillota</taxon>
        <taxon>Clostridia</taxon>
        <taxon>Eubacteriales</taxon>
        <taxon>Eubacteriaceae</taxon>
        <taxon>Irregularibacter</taxon>
    </lineage>
</organism>
<protein>
    <submittedName>
        <fullName evidence="4">Ubiquitin-like domain-containing protein</fullName>
    </submittedName>
</protein>
<dbReference type="Gene3D" id="2.20.230.10">
    <property type="entry name" value="Resuscitation-promoting factor rpfb"/>
    <property type="match status" value="1"/>
</dbReference>
<evidence type="ECO:0000313" key="4">
    <source>
        <dbReference type="EMBL" id="MCR1899957.1"/>
    </source>
</evidence>
<dbReference type="InterPro" id="IPR011098">
    <property type="entry name" value="G5_dom"/>
</dbReference>
<feature type="region of interest" description="Disordered" evidence="2">
    <location>
        <begin position="284"/>
        <end position="308"/>
    </location>
</feature>
<comment type="caution">
    <text evidence="4">The sequence shown here is derived from an EMBL/GenBank/DDBJ whole genome shotgun (WGS) entry which is preliminary data.</text>
</comment>
<feature type="compositionally biased region" description="Low complexity" evidence="2">
    <location>
        <begin position="293"/>
        <end position="306"/>
    </location>
</feature>
<sequence>MNKILKKEIFKKKSTQLLLIILAVTVLSLTAVGYHLSFKKVTILDEGKELEVKSRKDTIEEVLEEQGISYIPEDVITPTLESKLEDDITITIERAVKVSILADDKTYDLLTPVETVADALNQAKIELGEKDDVYPSLDKPLKQGLNIQVVRAIPIVIEVDGEKTELLTTASNVKEVMEEAEISLGEKDKINHDLETKIEKDLQIKITRVKEKTITEKEDIDFKTVRKNSSSLYKGTNKVVQKGQKGTLEKEIQVTYEDGKEVNRKTINEKTIKKAVDQIIEVGTKAKPAPKASRGGTPSRGSSSNGKVTRTLKVVATAYSSEDPGVGNRTSTGATLKKGVIAVDPSVIPYYTRLYVPGYGFGQALDTGSAIKGNRIDLAFGSRAEALRYGRKTVTIQIHGK</sequence>
<proteinExistence type="predicted"/>
<dbReference type="SUPFAM" id="SSF50685">
    <property type="entry name" value="Barwin-like endoglucanases"/>
    <property type="match status" value="1"/>
</dbReference>
<dbReference type="PANTHER" id="PTHR39160">
    <property type="entry name" value="CELL WALL-BINDING PROTEIN YOCH"/>
    <property type="match status" value="1"/>
</dbReference>
<dbReference type="Pfam" id="PF06725">
    <property type="entry name" value="3D"/>
    <property type="match status" value="1"/>
</dbReference>
<dbReference type="Pfam" id="PF07501">
    <property type="entry name" value="G5"/>
    <property type="match status" value="1"/>
</dbReference>
<keyword evidence="1" id="KW-0732">Signal</keyword>
<dbReference type="InterPro" id="IPR036908">
    <property type="entry name" value="RlpA-like_sf"/>
</dbReference>
<dbReference type="PANTHER" id="PTHR39160:SF4">
    <property type="entry name" value="RESUSCITATION-PROMOTING FACTOR RPFB"/>
    <property type="match status" value="1"/>
</dbReference>
<evidence type="ECO:0000256" key="1">
    <source>
        <dbReference type="ARBA" id="ARBA00022729"/>
    </source>
</evidence>
<dbReference type="AlphaFoldDB" id="A0AAE3L0H9"/>
<dbReference type="GO" id="GO:0019867">
    <property type="term" value="C:outer membrane"/>
    <property type="evidence" value="ECO:0007669"/>
    <property type="project" value="InterPro"/>
</dbReference>
<reference evidence="4" key="1">
    <citation type="submission" date="2022-07" db="EMBL/GenBank/DDBJ databases">
        <title>Enhanced cultured diversity of the mouse gut microbiota enables custom-made synthetic communities.</title>
        <authorList>
            <person name="Afrizal A."/>
        </authorList>
    </citation>
    <scope>NUCLEOTIDE SEQUENCE</scope>
    <source>
        <strain evidence="4">DSM 28593</strain>
    </source>
</reference>
<dbReference type="InterPro" id="IPR051933">
    <property type="entry name" value="Resuscitation_pf_RpfB"/>
</dbReference>